<dbReference type="SUPFAM" id="SSF51197">
    <property type="entry name" value="Clavaminate synthase-like"/>
    <property type="match status" value="1"/>
</dbReference>
<gene>
    <name evidence="1" type="ORF">BBI01_03390</name>
</gene>
<keyword evidence="2" id="KW-1185">Reference proteome</keyword>
<reference evidence="1 2" key="1">
    <citation type="submission" date="2016-07" db="EMBL/GenBank/DDBJ databases">
        <authorList>
            <person name="Jeong J.-J."/>
            <person name="Kim D.W."/>
            <person name="Sang M.K."/>
            <person name="Choi I.-G."/>
            <person name="Kim K.D."/>
        </authorList>
    </citation>
    <scope>NUCLEOTIDE SEQUENCE [LARGE SCALE GENOMIC DNA]</scope>
    <source>
        <strain evidence="1 2">UTM-3</strain>
    </source>
</reference>
<dbReference type="EMBL" id="MAYH01000001">
    <property type="protein sequence ID" value="OCA77503.1"/>
    <property type="molecule type" value="Genomic_DNA"/>
</dbReference>
<comment type="caution">
    <text evidence="1">The sequence shown here is derived from an EMBL/GenBank/DDBJ whole genome shotgun (WGS) entry which is preliminary data.</text>
</comment>
<evidence type="ECO:0000313" key="2">
    <source>
        <dbReference type="Proteomes" id="UP000092651"/>
    </source>
</evidence>
<proteinExistence type="predicted"/>
<sequence>MINIVQKINRIDWQEITESMHQNGYATIPKLLSDEECNSLIANYNQHPLYRKTVVMARHRFGLGEYKYFNYPLPELIQTIRTHIYPYLAPIANSWFSALHIDTQFPLEHANFLHQCHLNDQQKATVLILKYGNGGFNTLHQDLYGDLYFPIQIVLMLSDPDEDFTGGEFVLTQQVPRAQSKAIVLKPKKGDVLIFTTNFKPEKGTKGYYRVNMKHGISEVKTGQRYALGIIFHDAVN</sequence>
<dbReference type="InterPro" id="IPR018655">
    <property type="entry name" value="DUF2086"/>
</dbReference>
<organism evidence="1 2">
    <name type="scientific">Chryseobacterium artocarpi</name>
    <dbReference type="NCBI Taxonomy" id="1414727"/>
    <lineage>
        <taxon>Bacteria</taxon>
        <taxon>Pseudomonadati</taxon>
        <taxon>Bacteroidota</taxon>
        <taxon>Flavobacteriia</taxon>
        <taxon>Flavobacteriales</taxon>
        <taxon>Weeksellaceae</taxon>
        <taxon>Chryseobacterium group</taxon>
        <taxon>Chryseobacterium</taxon>
    </lineage>
</organism>
<dbReference type="OrthoDB" id="9781972at2"/>
<dbReference type="Gene3D" id="2.60.120.620">
    <property type="entry name" value="q2cbj1_9rhob like domain"/>
    <property type="match status" value="1"/>
</dbReference>
<dbReference type="Pfam" id="PF09859">
    <property type="entry name" value="Oxygenase-NA"/>
    <property type="match status" value="1"/>
</dbReference>
<dbReference type="AlphaFoldDB" id="A0A1B9A103"/>
<dbReference type="Proteomes" id="UP000092651">
    <property type="component" value="Unassembled WGS sequence"/>
</dbReference>
<protein>
    <submittedName>
        <fullName evidence="1">Prolyl 4-hydroxylase subunit alpha</fullName>
    </submittedName>
</protein>
<name>A0A1B9A103_9FLAO</name>
<dbReference type="RefSeq" id="WP_065393253.1">
    <property type="nucleotide sequence ID" value="NZ_MAYH01000001.1"/>
</dbReference>
<accession>A0A1B9A103</accession>
<evidence type="ECO:0000313" key="1">
    <source>
        <dbReference type="EMBL" id="OCA77503.1"/>
    </source>
</evidence>